<dbReference type="Pfam" id="PF03557">
    <property type="entry name" value="Bunya_G1"/>
    <property type="match status" value="1"/>
</dbReference>
<evidence type="ECO:0000256" key="14">
    <source>
        <dbReference type="SAM" id="Phobius"/>
    </source>
</evidence>
<keyword evidence="5 14" id="KW-0812">Transmembrane</keyword>
<dbReference type="GO" id="GO:0046718">
    <property type="term" value="P:symbiont entry into host cell"/>
    <property type="evidence" value="ECO:0007669"/>
    <property type="project" value="UniProtKB-KW"/>
</dbReference>
<proteinExistence type="predicted"/>
<keyword evidence="8" id="KW-0946">Virion</keyword>
<evidence type="ECO:0000256" key="7">
    <source>
        <dbReference type="ARBA" id="ARBA00022812"/>
    </source>
</evidence>
<dbReference type="InterPro" id="IPR005167">
    <property type="entry name" value="Bunya_G1"/>
</dbReference>
<evidence type="ECO:0000256" key="5">
    <source>
        <dbReference type="ARBA" id="ARBA00022692"/>
    </source>
</evidence>
<evidence type="ECO:0000256" key="2">
    <source>
        <dbReference type="ARBA" id="ARBA00004340"/>
    </source>
</evidence>
<dbReference type="GO" id="GO:0043657">
    <property type="term" value="C:host cell"/>
    <property type="evidence" value="ECO:0007669"/>
    <property type="project" value="UniProtKB-SubCell"/>
</dbReference>
<evidence type="ECO:0000256" key="8">
    <source>
        <dbReference type="ARBA" id="ARBA00022844"/>
    </source>
</evidence>
<keyword evidence="13" id="KW-1160">Virus entry into host cell</keyword>
<dbReference type="GO" id="GO:0044423">
    <property type="term" value="C:virion component"/>
    <property type="evidence" value="ECO:0007669"/>
    <property type="project" value="UniProtKB-KW"/>
</dbReference>
<keyword evidence="11 14" id="KW-0472">Membrane</keyword>
<dbReference type="GO" id="GO:0019062">
    <property type="term" value="P:virion attachment to host cell"/>
    <property type="evidence" value="ECO:0007669"/>
    <property type="project" value="UniProtKB-KW"/>
</dbReference>
<feature type="domain" description="Bunyavirus glycoprotein G1" evidence="15">
    <location>
        <begin position="1058"/>
        <end position="1279"/>
    </location>
</feature>
<keyword evidence="7" id="KW-1040">Host Golgi apparatus</keyword>
<keyword evidence="10 14" id="KW-1133">Transmembrane helix</keyword>
<keyword evidence="6" id="KW-1161">Viral attachment to host cell</keyword>
<evidence type="ECO:0000256" key="13">
    <source>
        <dbReference type="ARBA" id="ARBA00023296"/>
    </source>
</evidence>
<keyword evidence="9" id="KW-1043">Host membrane</keyword>
<evidence type="ECO:0000313" key="16">
    <source>
        <dbReference type="EMBL" id="APG79343.1"/>
    </source>
</evidence>
<name>A0A1L3KPQ0_9VIRU</name>
<evidence type="ECO:0000256" key="4">
    <source>
        <dbReference type="ARBA" id="ARBA00022581"/>
    </source>
</evidence>
<dbReference type="GO" id="GO:0033644">
    <property type="term" value="C:host cell membrane"/>
    <property type="evidence" value="ECO:0007669"/>
    <property type="project" value="UniProtKB-SubCell"/>
</dbReference>
<reference evidence="16" key="1">
    <citation type="journal article" date="2016" name="Nature">
        <title>Redefining the invertebrate RNA virosphere.</title>
        <authorList>
            <person name="Shi M."/>
            <person name="Lin X.D."/>
            <person name="Tian J.H."/>
            <person name="Chen L.J."/>
            <person name="Chen X."/>
            <person name="Li C.X."/>
            <person name="Qin X.C."/>
            <person name="Li J."/>
            <person name="Cao J.P."/>
            <person name="Eden J.S."/>
            <person name="Buchmann J."/>
            <person name="Wang W."/>
            <person name="Xu J."/>
            <person name="Holmes E.C."/>
            <person name="Zhang Y.Z."/>
        </authorList>
    </citation>
    <scope>NUCLEOTIDE SEQUENCE</scope>
    <source>
        <strain evidence="16">WHWN46660</strain>
    </source>
</reference>
<dbReference type="GO" id="GO:0044003">
    <property type="term" value="P:symbiont-mediated perturbation of host process"/>
    <property type="evidence" value="ECO:0007669"/>
    <property type="project" value="InterPro"/>
</dbReference>
<evidence type="ECO:0000256" key="10">
    <source>
        <dbReference type="ARBA" id="ARBA00022989"/>
    </source>
</evidence>
<feature type="transmembrane region" description="Helical" evidence="14">
    <location>
        <begin position="98"/>
        <end position="119"/>
    </location>
</feature>
<evidence type="ECO:0000259" key="15">
    <source>
        <dbReference type="Pfam" id="PF03557"/>
    </source>
</evidence>
<evidence type="ECO:0000256" key="12">
    <source>
        <dbReference type="ARBA" id="ARBA00023180"/>
    </source>
</evidence>
<evidence type="ECO:0000256" key="9">
    <source>
        <dbReference type="ARBA" id="ARBA00022870"/>
    </source>
</evidence>
<evidence type="ECO:0000256" key="3">
    <source>
        <dbReference type="ARBA" id="ARBA00004551"/>
    </source>
</evidence>
<comment type="subcellular location">
    <subcellularLocation>
        <location evidence="2">Host cell</location>
    </subcellularLocation>
    <subcellularLocation>
        <location evidence="3">Host membrane</location>
    </subcellularLocation>
    <subcellularLocation>
        <location evidence="1">Virion</location>
    </subcellularLocation>
</comment>
<organism evidence="16">
    <name type="scientific">Wuhan snail virus 2</name>
    <dbReference type="NCBI Taxonomy" id="1923749"/>
    <lineage>
        <taxon>Viruses</taxon>
        <taxon>Riboviria</taxon>
    </lineage>
</organism>
<keyword evidence="4" id="KW-0945">Host-virus interaction</keyword>
<dbReference type="EMBL" id="KX884853">
    <property type="protein sequence ID" value="APG79343.1"/>
    <property type="molecule type" value="Genomic_RNA"/>
</dbReference>
<keyword evidence="12" id="KW-0325">Glycoprotein</keyword>
<accession>A0A1L3KPQ0</accession>
<feature type="transmembrane region" description="Helical" evidence="14">
    <location>
        <begin position="1495"/>
        <end position="1519"/>
    </location>
</feature>
<evidence type="ECO:0000256" key="1">
    <source>
        <dbReference type="ARBA" id="ARBA00004328"/>
    </source>
</evidence>
<sequence>MRIMSQFAAPGESAIWKDSCELTSVIAAEERSGFIPKSASRKVEAASKLLTFSKFKGKKLQNTLLEAASIGSECIKKGAMAVLKCLLRRKLSSSINTLKVGTVWILLLTVVMLTARFTLASPLSSLNEPRIILNCLTDFGKELTRDWLLERGHAKGGEIWDCCDKVNELLDPNPCLQNPASQSVADVITMLKDRITNKDPLRKKFLVDSIYTCARDFSMPGVKPVNIGDIATCFAFFQTDFEHFHFAKLISGGCHYPGYTKIANWVGLGKWICETLPNQKNKSVMAERYIDNKLASYERGCPTKEQLKSLTDSYPVCQPSDLAEAKFLKPQMNELMSVWLNSQKYVSRLELMMAYINVDSFYSWSMNVNPEYLDKAMEMLCPQPHNKSSCMIKGLDHYTKAYINLIQAHKHHLINDTCLEKTMCVPRISVINDEDCWKCAPWSDDYDLSKYQQASKEILDQIKEDLKGGPEVLYPMMMVEDLKFNDGDLLLFSRAETLKRRDSCETLFVKVAAHESAGVNYDRGISKLLGCKFFDPILGNQHLGDKCKQTKTNKTGCPLDPASLCPICDSPNEQTTAEIKPKVALPNHEEQDLVQLTSSVASSKTGILLTMMALVKSVWASPVNLRPMTHFSSKTPSSEPYNKDGMKDRVAEILANKMTFTWVDMECSNFSNGCLNVKKSSFQCIQVIQSKETVTAISSDEDLCEGSSCADVPLRAIQPADFTIGHPPDSTIFVPDEIGPDRIGFSTPGKCKSYMNGYNVPIKLSGSCLLDVTDTRDGMIFIVTSSKHSHLIYSIEGQPEVEKWLLPNEKLELRPTSGDDFSSHLKLWCNGFYVDEKFILNRREWCDRHSLWVGSSYVCKHGELLWWCLLFLGIGLILHLAGDIITDALSVIFTLGSFGTSTLLSMIFTKNCVNCGYKLARWPISRLYNHLCESRCAFCDQLLADLSSVNQHFKTCSCNTWLNRMGLSLTAAKALVSNYKTVLGWLTRRSKVLIALLIIFTLMDTAYAAPVNTVGKPNVTLWEDFKLDLAKLGAHEELVPANLGNLASLAVVMTQKSETCDSSSCVAKGKLTATLKAQAGNSFHAVISSPEGEKINEDLYIIIEQSGLDYPYDNLYKACESESVAGTDWQCTGSCDTAKVNALDNLKKLLGKPPPTYTSFVDHDASTWGWEPCGCIVASGGCAASACVERAKPENCVDVIQTRKGTFWLKICFYFLGKYDCLKITETETKATKGLSLVLSSQEQAENPTKFVLTKTAKVLTGEINGAGEFGPKFGYPQFDQNDPNIGNCGYGAHGSMYVDSGTCGSAHVSYCCSSTYSLLNHLKPRLDLIAGANKLTKFETNAGTVTLELEVSGLITKDIKQGNVISFKLESSKGCYNCNTGFTVTASAQVNLRGRYSIECDPNPISIDTVYLQSGNNQIVFKSTSATQSMTMKCRLAGVESSATFNLDRKEFEYDKPTERGVISLGSTHGNFIAWLEDIFDPMSWGIGGAVRKLIFLIVVALTIALVYYGATLGIPLVKKLWDHSKQSEPNRIYKPMVLSKSKKKKGT</sequence>
<protein>
    <submittedName>
        <fullName evidence="16">Putative glycoprotein</fullName>
    </submittedName>
</protein>
<evidence type="ECO:0000256" key="6">
    <source>
        <dbReference type="ARBA" id="ARBA00022804"/>
    </source>
</evidence>
<evidence type="ECO:0000256" key="11">
    <source>
        <dbReference type="ARBA" id="ARBA00023136"/>
    </source>
</evidence>